<evidence type="ECO:0000313" key="1">
    <source>
        <dbReference type="EMBL" id="TEB19768.1"/>
    </source>
</evidence>
<dbReference type="Proteomes" id="UP000298030">
    <property type="component" value="Unassembled WGS sequence"/>
</dbReference>
<sequence length="234" mass="25417">MASAAFPSPLGVNNRSAFRWNSNGTVHRGQVRRGCKAQTTTRIRFDGIPGASGGFQGAQTFRVERAERGQTVWSARGVKCVTKAVNEIGAQRIIATTPNVRRLSTCRPSLPTHLPRPVGMHRGQCLFWDEIAKGFRLASPAINPPEEEEKGGKDGSARAAAPRFTLLLMHPFFLYGFSTGNSAYDCTVEIGPHPGPSRDIQKDGRSGDYGGDLVVRGKRAQQKTAAPNWVDLIC</sequence>
<protein>
    <submittedName>
        <fullName evidence="1">Uncharacterized protein</fullName>
    </submittedName>
</protein>
<name>A0A4Y7SDE2_COPMI</name>
<dbReference type="EMBL" id="QPFP01000174">
    <property type="protein sequence ID" value="TEB19768.1"/>
    <property type="molecule type" value="Genomic_DNA"/>
</dbReference>
<comment type="caution">
    <text evidence="1">The sequence shown here is derived from an EMBL/GenBank/DDBJ whole genome shotgun (WGS) entry which is preliminary data.</text>
</comment>
<organism evidence="1 2">
    <name type="scientific">Coprinellus micaceus</name>
    <name type="common">Glistening ink-cap mushroom</name>
    <name type="synonym">Coprinus micaceus</name>
    <dbReference type="NCBI Taxonomy" id="71717"/>
    <lineage>
        <taxon>Eukaryota</taxon>
        <taxon>Fungi</taxon>
        <taxon>Dikarya</taxon>
        <taxon>Basidiomycota</taxon>
        <taxon>Agaricomycotina</taxon>
        <taxon>Agaricomycetes</taxon>
        <taxon>Agaricomycetidae</taxon>
        <taxon>Agaricales</taxon>
        <taxon>Agaricineae</taxon>
        <taxon>Psathyrellaceae</taxon>
        <taxon>Coprinellus</taxon>
    </lineage>
</organism>
<dbReference type="AlphaFoldDB" id="A0A4Y7SDE2"/>
<reference evidence="1 2" key="1">
    <citation type="journal article" date="2019" name="Nat. Ecol. Evol.">
        <title>Megaphylogeny resolves global patterns of mushroom evolution.</title>
        <authorList>
            <person name="Varga T."/>
            <person name="Krizsan K."/>
            <person name="Foldi C."/>
            <person name="Dima B."/>
            <person name="Sanchez-Garcia M."/>
            <person name="Sanchez-Ramirez S."/>
            <person name="Szollosi G.J."/>
            <person name="Szarkandi J.G."/>
            <person name="Papp V."/>
            <person name="Albert L."/>
            <person name="Andreopoulos W."/>
            <person name="Angelini C."/>
            <person name="Antonin V."/>
            <person name="Barry K.W."/>
            <person name="Bougher N.L."/>
            <person name="Buchanan P."/>
            <person name="Buyck B."/>
            <person name="Bense V."/>
            <person name="Catcheside P."/>
            <person name="Chovatia M."/>
            <person name="Cooper J."/>
            <person name="Damon W."/>
            <person name="Desjardin D."/>
            <person name="Finy P."/>
            <person name="Geml J."/>
            <person name="Haridas S."/>
            <person name="Hughes K."/>
            <person name="Justo A."/>
            <person name="Karasinski D."/>
            <person name="Kautmanova I."/>
            <person name="Kiss B."/>
            <person name="Kocsube S."/>
            <person name="Kotiranta H."/>
            <person name="LaButti K.M."/>
            <person name="Lechner B.E."/>
            <person name="Liimatainen K."/>
            <person name="Lipzen A."/>
            <person name="Lukacs Z."/>
            <person name="Mihaltcheva S."/>
            <person name="Morgado L.N."/>
            <person name="Niskanen T."/>
            <person name="Noordeloos M.E."/>
            <person name="Ohm R.A."/>
            <person name="Ortiz-Santana B."/>
            <person name="Ovrebo C."/>
            <person name="Racz N."/>
            <person name="Riley R."/>
            <person name="Savchenko A."/>
            <person name="Shiryaev A."/>
            <person name="Soop K."/>
            <person name="Spirin V."/>
            <person name="Szebenyi C."/>
            <person name="Tomsovsky M."/>
            <person name="Tulloss R.E."/>
            <person name="Uehling J."/>
            <person name="Grigoriev I.V."/>
            <person name="Vagvolgyi C."/>
            <person name="Papp T."/>
            <person name="Martin F.M."/>
            <person name="Miettinen O."/>
            <person name="Hibbett D.S."/>
            <person name="Nagy L.G."/>
        </authorList>
    </citation>
    <scope>NUCLEOTIDE SEQUENCE [LARGE SCALE GENOMIC DNA]</scope>
    <source>
        <strain evidence="1 2">FP101781</strain>
    </source>
</reference>
<accession>A0A4Y7SDE2</accession>
<gene>
    <name evidence="1" type="ORF">FA13DRAFT_1718477</name>
</gene>
<keyword evidence="2" id="KW-1185">Reference proteome</keyword>
<evidence type="ECO:0000313" key="2">
    <source>
        <dbReference type="Proteomes" id="UP000298030"/>
    </source>
</evidence>
<proteinExistence type="predicted"/>